<evidence type="ECO:0000313" key="1">
    <source>
        <dbReference type="EMBL" id="GEU36870.1"/>
    </source>
</evidence>
<gene>
    <name evidence="1" type="ORF">Tci_008848</name>
</gene>
<proteinExistence type="predicted"/>
<dbReference type="AlphaFoldDB" id="A0A6L2JJD3"/>
<protein>
    <submittedName>
        <fullName evidence="1">Cation/H(+) antiporter 20</fullName>
    </submittedName>
</protein>
<organism evidence="1">
    <name type="scientific">Tanacetum cinerariifolium</name>
    <name type="common">Dalmatian daisy</name>
    <name type="synonym">Chrysanthemum cinerariifolium</name>
    <dbReference type="NCBI Taxonomy" id="118510"/>
    <lineage>
        <taxon>Eukaryota</taxon>
        <taxon>Viridiplantae</taxon>
        <taxon>Streptophyta</taxon>
        <taxon>Embryophyta</taxon>
        <taxon>Tracheophyta</taxon>
        <taxon>Spermatophyta</taxon>
        <taxon>Magnoliopsida</taxon>
        <taxon>eudicotyledons</taxon>
        <taxon>Gunneridae</taxon>
        <taxon>Pentapetalae</taxon>
        <taxon>asterids</taxon>
        <taxon>campanulids</taxon>
        <taxon>Asterales</taxon>
        <taxon>Asteraceae</taxon>
        <taxon>Asteroideae</taxon>
        <taxon>Anthemideae</taxon>
        <taxon>Anthemidinae</taxon>
        <taxon>Tanacetum</taxon>
    </lineage>
</organism>
<name>A0A6L2JJD3_TANCI</name>
<reference evidence="1" key="1">
    <citation type="journal article" date="2019" name="Sci. Rep.">
        <title>Draft genome of Tanacetum cinerariifolium, the natural source of mosquito coil.</title>
        <authorList>
            <person name="Yamashiro T."/>
            <person name="Shiraishi A."/>
            <person name="Satake H."/>
            <person name="Nakayama K."/>
        </authorList>
    </citation>
    <scope>NUCLEOTIDE SEQUENCE</scope>
</reference>
<sequence>MMSKDWKWTVTNKAIYRVKVLVDEAFAILVLMALFTTLGSGSACSSSSKKYDRRFLACVHDPGNISSLINLIESTRSVNKSHLAP</sequence>
<comment type="caution">
    <text evidence="1">The sequence shown here is derived from an EMBL/GenBank/DDBJ whole genome shotgun (WGS) entry which is preliminary data.</text>
</comment>
<dbReference type="EMBL" id="BKCJ010000860">
    <property type="protein sequence ID" value="GEU36870.1"/>
    <property type="molecule type" value="Genomic_DNA"/>
</dbReference>
<accession>A0A6L2JJD3</accession>